<feature type="transmembrane region" description="Helical" evidence="1">
    <location>
        <begin position="362"/>
        <end position="379"/>
    </location>
</feature>
<name>A0ABT3HPE6_9FLAO</name>
<organism evidence="2 3">
    <name type="scientific">Chryseobacterium oryctis</name>
    <dbReference type="NCBI Taxonomy" id="2952618"/>
    <lineage>
        <taxon>Bacteria</taxon>
        <taxon>Pseudomonadati</taxon>
        <taxon>Bacteroidota</taxon>
        <taxon>Flavobacteriia</taxon>
        <taxon>Flavobacteriales</taxon>
        <taxon>Weeksellaceae</taxon>
        <taxon>Chryseobacterium group</taxon>
        <taxon>Chryseobacterium</taxon>
    </lineage>
</organism>
<feature type="transmembrane region" description="Helical" evidence="1">
    <location>
        <begin position="260"/>
        <end position="288"/>
    </location>
</feature>
<feature type="transmembrane region" description="Helical" evidence="1">
    <location>
        <begin position="31"/>
        <end position="49"/>
    </location>
</feature>
<dbReference type="Proteomes" id="UP001163719">
    <property type="component" value="Unassembled WGS sequence"/>
</dbReference>
<keyword evidence="1" id="KW-1133">Transmembrane helix</keyword>
<feature type="transmembrane region" description="Helical" evidence="1">
    <location>
        <begin position="120"/>
        <end position="142"/>
    </location>
</feature>
<proteinExistence type="predicted"/>
<protein>
    <submittedName>
        <fullName evidence="2">Uncharacterized protein</fullName>
    </submittedName>
</protein>
<feature type="transmembrane region" description="Helical" evidence="1">
    <location>
        <begin position="61"/>
        <end position="81"/>
    </location>
</feature>
<accession>A0ABT3HPE6</accession>
<feature type="transmembrane region" description="Helical" evidence="1">
    <location>
        <begin position="326"/>
        <end position="350"/>
    </location>
</feature>
<evidence type="ECO:0000256" key="1">
    <source>
        <dbReference type="SAM" id="Phobius"/>
    </source>
</evidence>
<gene>
    <name evidence="2" type="ORF">OH806_10155</name>
</gene>
<keyword evidence="1" id="KW-0472">Membrane</keyword>
<feature type="transmembrane region" description="Helical" evidence="1">
    <location>
        <begin position="87"/>
        <end position="108"/>
    </location>
</feature>
<feature type="transmembrane region" description="Helical" evidence="1">
    <location>
        <begin position="162"/>
        <end position="183"/>
    </location>
</feature>
<evidence type="ECO:0000313" key="2">
    <source>
        <dbReference type="EMBL" id="MCW3161624.1"/>
    </source>
</evidence>
<keyword evidence="1" id="KW-0812">Transmembrane</keyword>
<feature type="transmembrane region" description="Helical" evidence="1">
    <location>
        <begin position="220"/>
        <end position="239"/>
    </location>
</feature>
<feature type="transmembrane region" description="Helical" evidence="1">
    <location>
        <begin position="294"/>
        <end position="314"/>
    </location>
</feature>
<dbReference type="RefSeq" id="WP_264743567.1">
    <property type="nucleotide sequence ID" value="NZ_JAPDHV010000004.1"/>
</dbReference>
<keyword evidence="3" id="KW-1185">Reference proteome</keyword>
<comment type="caution">
    <text evidence="2">The sequence shown here is derived from an EMBL/GenBank/DDBJ whole genome shotgun (WGS) entry which is preliminary data.</text>
</comment>
<dbReference type="EMBL" id="JAPDHV010000004">
    <property type="protein sequence ID" value="MCW3161624.1"/>
    <property type="molecule type" value="Genomic_DNA"/>
</dbReference>
<feature type="transmembrane region" description="Helical" evidence="1">
    <location>
        <begin position="195"/>
        <end position="214"/>
    </location>
</feature>
<reference evidence="2" key="1">
    <citation type="submission" date="2022-10" db="EMBL/GenBank/DDBJ databases">
        <title>Chryseobacterium babae sp. nov. isolated from the gut of the beetle Oryctes rhinoceros, and Chryseobacterium kimseyorum sp. nov., isolated from a stick insect rearing cage.</title>
        <authorList>
            <person name="Shelomi M."/>
            <person name="Han C.-J."/>
            <person name="Chen W.-M."/>
            <person name="Chen H.-K."/>
            <person name="Liaw S.-J."/>
            <person name="Muhle E."/>
            <person name="Clermont D."/>
        </authorList>
    </citation>
    <scope>NUCLEOTIDE SEQUENCE</scope>
    <source>
        <strain evidence="2">WLa1L2M3</strain>
    </source>
</reference>
<evidence type="ECO:0000313" key="3">
    <source>
        <dbReference type="Proteomes" id="UP001163719"/>
    </source>
</evidence>
<sequence>MSFLGVMMRYNIAFSLPGANHKYMQEAHSHFAFYGWVSACIYLFVVQYLSRQNPKINHTKYQLLMIFNQIGSYGMLVTFLYSGYYWLSIVFSSISLFTGFVYYIFLLIDTRKNKSSEIIWLRSGAFFAILSSLGVFSLAYMSASKNVIDDLYRACTYFYLHFQYNGFFLFSCVGLFLISLKNYKVIIPQKLNKNIFYLLFIGAFFGYGLSVLWIKMPDYLYGFFVAVSLIQLLGTWKLWKWAWNNKRKISESKNLVHKALLGIFGSAFLLKFILQSASAVPMLGIYAFNSINVAVAYLHLVLLVGISIFLLWKIIDIEKIIMNKMLIYSVYSIVLGILFNEILLALAGVFPIFRIPFLSSPYWLFFASLVIMISIVFFLKSLKFDYSNT</sequence>